<organism evidence="4 5">
    <name type="scientific">Nocardioides daphniae</name>
    <dbReference type="NCBI Taxonomy" id="402297"/>
    <lineage>
        <taxon>Bacteria</taxon>
        <taxon>Bacillati</taxon>
        <taxon>Actinomycetota</taxon>
        <taxon>Actinomycetes</taxon>
        <taxon>Propionibacteriales</taxon>
        <taxon>Nocardioidaceae</taxon>
        <taxon>Nocardioides</taxon>
    </lineage>
</organism>
<dbReference type="Proteomes" id="UP000630594">
    <property type="component" value="Unassembled WGS sequence"/>
</dbReference>
<evidence type="ECO:0000313" key="6">
    <source>
        <dbReference type="Proteomes" id="UP000630594"/>
    </source>
</evidence>
<dbReference type="OrthoDB" id="6624781at2"/>
<reference evidence="4" key="4">
    <citation type="submission" date="2019-03" db="EMBL/GenBank/DDBJ databases">
        <authorList>
            <person name="Huang Y."/>
        </authorList>
    </citation>
    <scope>NUCLEOTIDE SEQUENCE</scope>
    <source>
        <strain evidence="4">JCM 16608</strain>
    </source>
</reference>
<keyword evidence="6" id="KW-1185">Reference proteome</keyword>
<reference evidence="4 5" key="1">
    <citation type="journal article" date="2008" name="Int. J. Syst. Evol. Microbiol.">
        <title>Nocardioides daphniae sp. nov., isolated from Daphnia cucullata (Crustacea: Cladocera).</title>
        <authorList>
            <person name="Toth E.M."/>
            <person name="Keki Z."/>
            <person name="Homonnay Z.G."/>
            <person name="Borsodi A.K."/>
            <person name="Marialigeti K."/>
            <person name="Schumann P."/>
        </authorList>
    </citation>
    <scope>NUCLEOTIDE SEQUENCE [LARGE SCALE GENOMIC DNA]</scope>
    <source>
        <strain evidence="4 5">JCM 16608</strain>
    </source>
</reference>
<dbReference type="EMBL" id="CP038462">
    <property type="protein sequence ID" value="QCC77419.1"/>
    <property type="molecule type" value="Genomic_DNA"/>
</dbReference>
<evidence type="ECO:0000313" key="3">
    <source>
        <dbReference type="EMBL" id="GGD24437.1"/>
    </source>
</evidence>
<proteinExistence type="predicted"/>
<dbReference type="Gene3D" id="3.40.1350.10">
    <property type="match status" value="1"/>
</dbReference>
<dbReference type="Pfam" id="PF01939">
    <property type="entry name" value="NucS_C"/>
    <property type="match status" value="1"/>
</dbReference>
<dbReference type="Proteomes" id="UP000297025">
    <property type="component" value="Chromosome"/>
</dbReference>
<dbReference type="KEGG" id="ndp:E2C04_09910"/>
<dbReference type="EMBL" id="BMCK01000004">
    <property type="protein sequence ID" value="GGD24437.1"/>
    <property type="molecule type" value="Genomic_DNA"/>
</dbReference>
<name>A0A4P7UEW7_9ACTN</name>
<reference evidence="3" key="2">
    <citation type="journal article" date="2014" name="Int. J. Syst. Evol. Microbiol.">
        <title>Complete genome of a new Firmicutes species belonging to the dominant human colonic microbiota ('Ruminococcus bicirculans') reveals two chromosomes and a selective capacity to utilize plant glucans.</title>
        <authorList>
            <consortium name="NISC Comparative Sequencing Program"/>
            <person name="Wegmann U."/>
            <person name="Louis P."/>
            <person name="Goesmann A."/>
            <person name="Henrissat B."/>
            <person name="Duncan S.H."/>
            <person name="Flint H.J."/>
        </authorList>
    </citation>
    <scope>NUCLEOTIDE SEQUENCE</scope>
    <source>
        <strain evidence="3">CCM 7403</strain>
    </source>
</reference>
<protein>
    <submittedName>
        <fullName evidence="4">DUF91 domain-containing protein</fullName>
    </submittedName>
</protein>
<evidence type="ECO:0000256" key="1">
    <source>
        <dbReference type="SAM" id="MobiDB-lite"/>
    </source>
</evidence>
<reference evidence="3" key="5">
    <citation type="submission" date="2024-05" db="EMBL/GenBank/DDBJ databases">
        <authorList>
            <person name="Sun Q."/>
            <person name="Sedlacek I."/>
        </authorList>
    </citation>
    <scope>NUCLEOTIDE SEQUENCE</scope>
    <source>
        <strain evidence="3">CCM 7403</strain>
    </source>
</reference>
<dbReference type="GO" id="GO:0003676">
    <property type="term" value="F:nucleic acid binding"/>
    <property type="evidence" value="ECO:0007669"/>
    <property type="project" value="InterPro"/>
</dbReference>
<sequence>MSLEDTENAMRRIEEDIAVLQTIEAVTGASRERTATVVAALRDAIDGLFLDGYTIFAPPFSLTYASDPVAPVFAARIDDASDADIEAWNLGDMEATAQWLGIPLPVYLRHPVASDLRVLIDLLDALGIDDADGPEGMEAVAIAEAWFDTFAQERRYRLSSVGLERDLEAWVVHHTECLLAIGYDVQLKRQQFVLPDRRRPDLVFDLVESDGSPGTLIVELKATGGYLEAVDQLVGYLDAFRSLGLANGVLRGLLVADGFPHDVLQYADERGIDTATLAELGYRKHLAGLPVTTPHPSPLERPTTTDRTDIMTEGTKADVPAYYLAWGPSPYDHRAYESDAPTPEPFLRLTARSLSDAVIEVEPVGLPGWEHEDALKHLSEGPLTPRELGLRFGGSCYLLPANAAAERQNAARDTTRSSQRRVASRRSAPEGESVSKVPVEDMSATEVASIHTILFSDQPALANDPTHATPAVWIIGETGLPPSQISFVGRSPVALALTAWAEHEARRGQTVGQIIETFRGIHTEVVEGRIPPAPSGPSLVSDLIGADQDLIPLSEETTALNVQTMEAATAFMRAAGMLRKHLTYLPPRELANWLRRTPEELQGDDELPDHIHAAADALEGLSTVLVGVDVPSNYDGHAREFLQDAARIFTSVARRLGHIAPR</sequence>
<dbReference type="GO" id="GO:0004519">
    <property type="term" value="F:endonuclease activity"/>
    <property type="evidence" value="ECO:0007669"/>
    <property type="project" value="InterPro"/>
</dbReference>
<accession>A0A4P7UEW7</accession>
<dbReference type="AlphaFoldDB" id="A0A4P7UEW7"/>
<gene>
    <name evidence="4" type="ORF">E2C04_09910</name>
    <name evidence="3" type="ORF">GCM10007231_24510</name>
</gene>
<dbReference type="InterPro" id="IPR048301">
    <property type="entry name" value="NucS_C"/>
</dbReference>
<dbReference type="RefSeq" id="WP_135832464.1">
    <property type="nucleotide sequence ID" value="NZ_BMCK01000004.1"/>
</dbReference>
<evidence type="ECO:0000313" key="5">
    <source>
        <dbReference type="Proteomes" id="UP000297025"/>
    </source>
</evidence>
<reference evidence="6" key="3">
    <citation type="journal article" date="2019" name="Int. J. Syst. Evol. Microbiol.">
        <title>The Global Catalogue of Microorganisms (GCM) 10K type strain sequencing project: providing services to taxonomists for standard genome sequencing and annotation.</title>
        <authorList>
            <consortium name="The Broad Institute Genomics Platform"/>
            <consortium name="The Broad Institute Genome Sequencing Center for Infectious Disease"/>
            <person name="Wu L."/>
            <person name="Ma J."/>
        </authorList>
    </citation>
    <scope>NUCLEOTIDE SEQUENCE [LARGE SCALE GENOMIC DNA]</scope>
    <source>
        <strain evidence="6">CCM 7403</strain>
    </source>
</reference>
<feature type="domain" description="Endonuclease NucS C-terminal" evidence="2">
    <location>
        <begin position="203"/>
        <end position="278"/>
    </location>
</feature>
<feature type="region of interest" description="Disordered" evidence="1">
    <location>
        <begin position="407"/>
        <end position="440"/>
    </location>
</feature>
<dbReference type="InterPro" id="IPR011856">
    <property type="entry name" value="tRNA_endonuc-like_dom_sf"/>
</dbReference>
<evidence type="ECO:0000259" key="2">
    <source>
        <dbReference type="Pfam" id="PF01939"/>
    </source>
</evidence>
<evidence type="ECO:0000313" key="4">
    <source>
        <dbReference type="EMBL" id="QCC77419.1"/>
    </source>
</evidence>